<reference evidence="1 2" key="1">
    <citation type="submission" date="2023-10" db="EMBL/GenBank/DDBJ databases">
        <title>Chromosome-scale genome assembly provides insights into flower coloration mechanisms of Canna indica.</title>
        <authorList>
            <person name="Li C."/>
        </authorList>
    </citation>
    <scope>NUCLEOTIDE SEQUENCE [LARGE SCALE GENOMIC DNA]</scope>
    <source>
        <tissue evidence="1">Flower</tissue>
    </source>
</reference>
<keyword evidence="1" id="KW-0675">Receptor</keyword>
<dbReference type="Proteomes" id="UP001327560">
    <property type="component" value="Chromosome 9"/>
</dbReference>
<gene>
    <name evidence="1" type="ORF">Cni_G29408</name>
</gene>
<accession>A0AAQ3L8A0</accession>
<dbReference type="AlphaFoldDB" id="A0AAQ3L8A0"/>
<keyword evidence="2" id="KW-1185">Reference proteome</keyword>
<name>A0AAQ3L8A0_9LILI</name>
<organism evidence="1 2">
    <name type="scientific">Canna indica</name>
    <name type="common">Indian-shot</name>
    <dbReference type="NCBI Taxonomy" id="4628"/>
    <lineage>
        <taxon>Eukaryota</taxon>
        <taxon>Viridiplantae</taxon>
        <taxon>Streptophyta</taxon>
        <taxon>Embryophyta</taxon>
        <taxon>Tracheophyta</taxon>
        <taxon>Spermatophyta</taxon>
        <taxon>Magnoliopsida</taxon>
        <taxon>Liliopsida</taxon>
        <taxon>Zingiberales</taxon>
        <taxon>Cannaceae</taxon>
        <taxon>Canna</taxon>
    </lineage>
</organism>
<evidence type="ECO:0000313" key="2">
    <source>
        <dbReference type="Proteomes" id="UP001327560"/>
    </source>
</evidence>
<dbReference type="EMBL" id="CP136898">
    <property type="protein sequence ID" value="WOL20603.1"/>
    <property type="molecule type" value="Genomic_DNA"/>
</dbReference>
<dbReference type="InterPro" id="IPR023393">
    <property type="entry name" value="START-like_dom_sf"/>
</dbReference>
<proteinExistence type="predicted"/>
<dbReference type="Gene3D" id="3.30.530.20">
    <property type="match status" value="1"/>
</dbReference>
<protein>
    <submittedName>
        <fullName evidence="1">Abscisic acid receptor PYL4-like</fullName>
    </submittedName>
</protein>
<evidence type="ECO:0000313" key="1">
    <source>
        <dbReference type="EMBL" id="WOL20603.1"/>
    </source>
</evidence>
<dbReference type="SUPFAM" id="SSF55961">
    <property type="entry name" value="Bet v1-like"/>
    <property type="match status" value="1"/>
</dbReference>
<sequence>MAVWSIVWLFNKLHAYKHFVKSCNVLIGDNDVGTLCEVHVVSGLPAATSTSVSRSSMTRATCLTFGSLVRTTPRQLPLHHHAAIGLHVSLFGISSTKYAFKRMSLT</sequence>